<evidence type="ECO:0000313" key="1">
    <source>
        <dbReference type="EMBL" id="MCI31518.1"/>
    </source>
</evidence>
<keyword evidence="2" id="KW-1185">Reference proteome</keyword>
<proteinExistence type="predicted"/>
<evidence type="ECO:0000313" key="2">
    <source>
        <dbReference type="Proteomes" id="UP000265520"/>
    </source>
</evidence>
<accession>A0A392R4I4</accession>
<dbReference type="EMBL" id="LXQA010187690">
    <property type="protein sequence ID" value="MCI31518.1"/>
    <property type="molecule type" value="Genomic_DNA"/>
</dbReference>
<name>A0A392R4I4_9FABA</name>
<dbReference type="Proteomes" id="UP000265520">
    <property type="component" value="Unassembled WGS sequence"/>
</dbReference>
<comment type="caution">
    <text evidence="1">The sequence shown here is derived from an EMBL/GenBank/DDBJ whole genome shotgun (WGS) entry which is preliminary data.</text>
</comment>
<organism evidence="1 2">
    <name type="scientific">Trifolium medium</name>
    <dbReference type="NCBI Taxonomy" id="97028"/>
    <lineage>
        <taxon>Eukaryota</taxon>
        <taxon>Viridiplantae</taxon>
        <taxon>Streptophyta</taxon>
        <taxon>Embryophyta</taxon>
        <taxon>Tracheophyta</taxon>
        <taxon>Spermatophyta</taxon>
        <taxon>Magnoliopsida</taxon>
        <taxon>eudicotyledons</taxon>
        <taxon>Gunneridae</taxon>
        <taxon>Pentapetalae</taxon>
        <taxon>rosids</taxon>
        <taxon>fabids</taxon>
        <taxon>Fabales</taxon>
        <taxon>Fabaceae</taxon>
        <taxon>Papilionoideae</taxon>
        <taxon>50 kb inversion clade</taxon>
        <taxon>NPAAA clade</taxon>
        <taxon>Hologalegina</taxon>
        <taxon>IRL clade</taxon>
        <taxon>Trifolieae</taxon>
        <taxon>Trifolium</taxon>
    </lineage>
</organism>
<feature type="non-terminal residue" evidence="1">
    <location>
        <position position="27"/>
    </location>
</feature>
<dbReference type="AlphaFoldDB" id="A0A392R4I4"/>
<reference evidence="1 2" key="1">
    <citation type="journal article" date="2018" name="Front. Plant Sci.">
        <title>Red Clover (Trifolium pratense) and Zigzag Clover (T. medium) - A Picture of Genomic Similarities and Differences.</title>
        <authorList>
            <person name="Dluhosova J."/>
            <person name="Istvanek J."/>
            <person name="Nedelnik J."/>
            <person name="Repkova J."/>
        </authorList>
    </citation>
    <scope>NUCLEOTIDE SEQUENCE [LARGE SCALE GENOMIC DNA]</scope>
    <source>
        <strain evidence="2">cv. 10/8</strain>
        <tissue evidence="1">Leaf</tissue>
    </source>
</reference>
<sequence>MRMMKEYSPEREIGTRMWNILDGGTRS</sequence>
<protein>
    <submittedName>
        <fullName evidence="1">Uncharacterized protein</fullName>
    </submittedName>
</protein>